<dbReference type="Gene3D" id="1.10.3630.10">
    <property type="entry name" value="yeast vps74-n-term truncation variant domain like"/>
    <property type="match status" value="1"/>
</dbReference>
<comment type="subcellular location">
    <subcellularLocation>
        <location evidence="1">Golgi apparatus membrane</location>
        <topology evidence="1">Peripheral membrane protein</topology>
        <orientation evidence="1">Cytoplasmic side</orientation>
    </subcellularLocation>
</comment>
<reference evidence="5 6" key="1">
    <citation type="submission" date="2017-06" db="EMBL/GenBank/DDBJ databases">
        <title>the draft geome sequence of Illustriluteabacillus marina B3227.</title>
        <authorList>
            <person name="He R.-H."/>
            <person name="Du Z.-J."/>
        </authorList>
    </citation>
    <scope>NUCLEOTIDE SEQUENCE [LARGE SCALE GENOMIC DNA]</scope>
    <source>
        <strain evidence="5 6">B3227</strain>
    </source>
</reference>
<gene>
    <name evidence="5" type="ORF">CEY16_13270</name>
</gene>
<dbReference type="GO" id="GO:0043001">
    <property type="term" value="P:Golgi to plasma membrane protein transport"/>
    <property type="evidence" value="ECO:0007669"/>
    <property type="project" value="TreeGrafter"/>
</dbReference>
<sequence length="219" mass="24491">MLSIPERLLLLTLNDKGKVKMSSSTGIRYGLAGAILMELALLEKVEVDKNRVILIDDQLTGDPVLDGALANMKEIKKTKKAKFWVNKLAKKKYQDLVFRSLVEKDIVENVEEKILGIFPTKRYPIKDIETQNHLEQDLRAFILKEEVPEERTLLLVGLLNTCKITNHIFAKDERKEARRQIEKIMKSDLISKSVSDAVKSVEAATIAAMGAAAASSVSS</sequence>
<keyword evidence="3" id="KW-0446">Lipid-binding</keyword>
<name>A0A2I0QR21_9BACI</name>
<dbReference type="PANTHER" id="PTHR12704:SF2">
    <property type="entry name" value="GOLGI PHOSPHOPROTEIN 3 HOMOLOG SAURON"/>
    <property type="match status" value="1"/>
</dbReference>
<dbReference type="OrthoDB" id="2418046at2"/>
<dbReference type="Pfam" id="PF05719">
    <property type="entry name" value="GPP34"/>
    <property type="match status" value="1"/>
</dbReference>
<dbReference type="GO" id="GO:0048194">
    <property type="term" value="P:Golgi vesicle budding"/>
    <property type="evidence" value="ECO:0007669"/>
    <property type="project" value="TreeGrafter"/>
</dbReference>
<dbReference type="GO" id="GO:0007030">
    <property type="term" value="P:Golgi organization"/>
    <property type="evidence" value="ECO:0007669"/>
    <property type="project" value="TreeGrafter"/>
</dbReference>
<dbReference type="GO" id="GO:0012505">
    <property type="term" value="C:endomembrane system"/>
    <property type="evidence" value="ECO:0007669"/>
    <property type="project" value="UniProtKB-ARBA"/>
</dbReference>
<dbReference type="RefSeq" id="WP_101332534.1">
    <property type="nucleotide sequence ID" value="NZ_PJNH01000004.1"/>
</dbReference>
<evidence type="ECO:0000256" key="2">
    <source>
        <dbReference type="ARBA" id="ARBA00023034"/>
    </source>
</evidence>
<keyword evidence="4" id="KW-0472">Membrane</keyword>
<dbReference type="InterPro" id="IPR038261">
    <property type="entry name" value="GPP34-like_sf"/>
</dbReference>
<keyword evidence="6" id="KW-1185">Reference proteome</keyword>
<dbReference type="AlphaFoldDB" id="A0A2I0QR21"/>
<dbReference type="GO" id="GO:0005829">
    <property type="term" value="C:cytosol"/>
    <property type="evidence" value="ECO:0007669"/>
    <property type="project" value="TreeGrafter"/>
</dbReference>
<evidence type="ECO:0000256" key="1">
    <source>
        <dbReference type="ARBA" id="ARBA00004255"/>
    </source>
</evidence>
<evidence type="ECO:0000256" key="3">
    <source>
        <dbReference type="ARBA" id="ARBA00023121"/>
    </source>
</evidence>
<dbReference type="Proteomes" id="UP000243524">
    <property type="component" value="Unassembled WGS sequence"/>
</dbReference>
<evidence type="ECO:0000313" key="5">
    <source>
        <dbReference type="EMBL" id="PKR76784.1"/>
    </source>
</evidence>
<evidence type="ECO:0000313" key="6">
    <source>
        <dbReference type="Proteomes" id="UP000243524"/>
    </source>
</evidence>
<evidence type="ECO:0000256" key="4">
    <source>
        <dbReference type="ARBA" id="ARBA00023136"/>
    </source>
</evidence>
<evidence type="ECO:0008006" key="7">
    <source>
        <dbReference type="Google" id="ProtNLM"/>
    </source>
</evidence>
<dbReference type="InterPro" id="IPR008628">
    <property type="entry name" value="GPP34-like"/>
</dbReference>
<keyword evidence="2" id="KW-0333">Golgi apparatus</keyword>
<accession>A0A2I0QR21</accession>
<dbReference type="GO" id="GO:0070273">
    <property type="term" value="F:phosphatidylinositol-4-phosphate binding"/>
    <property type="evidence" value="ECO:0007669"/>
    <property type="project" value="InterPro"/>
</dbReference>
<proteinExistence type="predicted"/>
<dbReference type="PANTHER" id="PTHR12704">
    <property type="entry name" value="TRANS-GOLGI PROTEIN GMX33"/>
    <property type="match status" value="1"/>
</dbReference>
<protein>
    <recommendedName>
        <fullName evidence="7">GPP34 family phosphoprotein</fullName>
    </recommendedName>
</protein>
<dbReference type="GO" id="GO:0006890">
    <property type="term" value="P:retrograde vesicle-mediated transport, Golgi to endoplasmic reticulum"/>
    <property type="evidence" value="ECO:0007669"/>
    <property type="project" value="TreeGrafter"/>
</dbReference>
<dbReference type="EMBL" id="PJNH01000004">
    <property type="protein sequence ID" value="PKR76784.1"/>
    <property type="molecule type" value="Genomic_DNA"/>
</dbReference>
<comment type="caution">
    <text evidence="5">The sequence shown here is derived from an EMBL/GenBank/DDBJ whole genome shotgun (WGS) entry which is preliminary data.</text>
</comment>
<organism evidence="5 6">
    <name type="scientific">Halalkalibacillus sediminis</name>
    <dbReference type="NCBI Taxonomy" id="2018042"/>
    <lineage>
        <taxon>Bacteria</taxon>
        <taxon>Bacillati</taxon>
        <taxon>Bacillota</taxon>
        <taxon>Bacilli</taxon>
        <taxon>Bacillales</taxon>
        <taxon>Bacillaceae</taxon>
        <taxon>Halalkalibacillus</taxon>
    </lineage>
</organism>